<dbReference type="AlphaFoldDB" id="A0AAW0GP89"/>
<keyword evidence="1" id="KW-0472">Membrane</keyword>
<evidence type="ECO:0000313" key="2">
    <source>
        <dbReference type="EMBL" id="KAK7692885.1"/>
    </source>
</evidence>
<keyword evidence="3" id="KW-1185">Reference proteome</keyword>
<evidence type="ECO:0000313" key="3">
    <source>
        <dbReference type="Proteomes" id="UP001385951"/>
    </source>
</evidence>
<feature type="transmembrane region" description="Helical" evidence="1">
    <location>
        <begin position="198"/>
        <end position="217"/>
    </location>
</feature>
<accession>A0AAW0GP89</accession>
<comment type="caution">
    <text evidence="2">The sequence shown here is derived from an EMBL/GenBank/DDBJ whole genome shotgun (WGS) entry which is preliminary data.</text>
</comment>
<dbReference type="Proteomes" id="UP001385951">
    <property type="component" value="Unassembled WGS sequence"/>
</dbReference>
<feature type="transmembrane region" description="Helical" evidence="1">
    <location>
        <begin position="114"/>
        <end position="134"/>
    </location>
</feature>
<name>A0AAW0GP89_9APHY</name>
<feature type="transmembrane region" description="Helical" evidence="1">
    <location>
        <begin position="48"/>
        <end position="70"/>
    </location>
</feature>
<keyword evidence="1" id="KW-1133">Transmembrane helix</keyword>
<evidence type="ECO:0000256" key="1">
    <source>
        <dbReference type="SAM" id="Phobius"/>
    </source>
</evidence>
<gene>
    <name evidence="2" type="ORF">QCA50_004520</name>
</gene>
<feature type="transmembrane region" description="Helical" evidence="1">
    <location>
        <begin position="223"/>
        <end position="244"/>
    </location>
</feature>
<evidence type="ECO:0008006" key="4">
    <source>
        <dbReference type="Google" id="ProtNLM"/>
    </source>
</evidence>
<sequence>MADASPPTDYMTFKYIIHLSAGIYFWEFITSLWFEWKLVKGQLKFLKTLPVYFLLRYMALLAVIVTLVAFDRTAPMDCRATLFIFQISGSAVTGLATITLAMRATAIWGNRRSVKYPVIGLVLGHWILILHGILVEGRFVPGEGCVLTHIHNALLAANLGYTMLLDFLVLLLAAWGVQSFHPPSNRRIPLARLLVRDGIVYFLLSFVANLIATVFMVLNRNPIMSVMANIPAALTCAIASTRAVRALIMSRVEYESAVFDNVSGSIHYRPNSNVVHDSVLGMVELSILAPLPSHPTDPSEVTIRAEIQPEEEDSSTVDPTKGLHMSFATV</sequence>
<feature type="transmembrane region" description="Helical" evidence="1">
    <location>
        <begin position="15"/>
        <end position="36"/>
    </location>
</feature>
<dbReference type="EMBL" id="JASBNA010000004">
    <property type="protein sequence ID" value="KAK7692885.1"/>
    <property type="molecule type" value="Genomic_DNA"/>
</dbReference>
<proteinExistence type="predicted"/>
<protein>
    <recommendedName>
        <fullName evidence="4">Integral membrane protein</fullName>
    </recommendedName>
</protein>
<feature type="transmembrane region" description="Helical" evidence="1">
    <location>
        <begin position="82"/>
        <end position="102"/>
    </location>
</feature>
<reference evidence="2 3" key="1">
    <citation type="submission" date="2022-09" db="EMBL/GenBank/DDBJ databases">
        <authorList>
            <person name="Palmer J.M."/>
        </authorList>
    </citation>
    <scope>NUCLEOTIDE SEQUENCE [LARGE SCALE GENOMIC DNA]</scope>
    <source>
        <strain evidence="2 3">DSM 7382</strain>
    </source>
</reference>
<feature type="transmembrane region" description="Helical" evidence="1">
    <location>
        <begin position="154"/>
        <end position="177"/>
    </location>
</feature>
<organism evidence="2 3">
    <name type="scientific">Cerrena zonata</name>
    <dbReference type="NCBI Taxonomy" id="2478898"/>
    <lineage>
        <taxon>Eukaryota</taxon>
        <taxon>Fungi</taxon>
        <taxon>Dikarya</taxon>
        <taxon>Basidiomycota</taxon>
        <taxon>Agaricomycotina</taxon>
        <taxon>Agaricomycetes</taxon>
        <taxon>Polyporales</taxon>
        <taxon>Cerrenaceae</taxon>
        <taxon>Cerrena</taxon>
    </lineage>
</organism>
<keyword evidence="1" id="KW-0812">Transmembrane</keyword>